<feature type="transmembrane region" description="Helical" evidence="7">
    <location>
        <begin position="319"/>
        <end position="340"/>
    </location>
</feature>
<gene>
    <name evidence="9" type="ORF">EW139_02280</name>
</gene>
<dbReference type="Proteomes" id="UP000295756">
    <property type="component" value="Chromosome"/>
</dbReference>
<dbReference type="InterPro" id="IPR003004">
    <property type="entry name" value="GspF/PilC"/>
</dbReference>
<evidence type="ECO:0000256" key="6">
    <source>
        <dbReference type="ARBA" id="ARBA00023136"/>
    </source>
</evidence>
<dbReference type="InterPro" id="IPR042094">
    <property type="entry name" value="T2SS_GspF_sf"/>
</dbReference>
<feature type="transmembrane region" description="Helical" evidence="7">
    <location>
        <begin position="124"/>
        <end position="143"/>
    </location>
</feature>
<evidence type="ECO:0000256" key="5">
    <source>
        <dbReference type="ARBA" id="ARBA00022989"/>
    </source>
</evidence>
<feature type="domain" description="Type II secretion system protein GspF" evidence="8">
    <location>
        <begin position="214"/>
        <end position="338"/>
    </location>
</feature>
<dbReference type="Pfam" id="PF00482">
    <property type="entry name" value="T2SSF"/>
    <property type="match status" value="2"/>
</dbReference>
<keyword evidence="4 7" id="KW-0812">Transmembrane</keyword>
<keyword evidence="3" id="KW-1003">Cell membrane</keyword>
<dbReference type="RefSeq" id="WP_013975300.1">
    <property type="nucleotide sequence ID" value="NZ_CP037939.1"/>
</dbReference>
<keyword evidence="10" id="KW-1185">Reference proteome</keyword>
<comment type="subcellular location">
    <subcellularLocation>
        <location evidence="1">Cell membrane</location>
        <topology evidence="1">Multi-pass membrane protein</topology>
    </subcellularLocation>
</comment>
<reference evidence="9 10" key="1">
    <citation type="submission" date="2019-03" db="EMBL/GenBank/DDBJ databases">
        <title>Complete Genome Sequence of Leuconostoc kimchii strain NKJ218 Isolated from Homemade Kimchi.</title>
        <authorList>
            <person name="Jung J.Y."/>
            <person name="Jin H.M."/>
            <person name="Jung J.-W."/>
            <person name="Lee S.-Y."/>
            <person name="Ryu B.-G."/>
            <person name="Han S.-S."/>
            <person name="Kang H.K."/>
            <person name="Choi H.W."/>
            <person name="Chung E.J."/>
            <person name="Choi K.-M."/>
        </authorList>
    </citation>
    <scope>NUCLEOTIDE SEQUENCE [LARGE SCALE GENOMIC DNA]</scope>
    <source>
        <strain evidence="9 10">NKJ218</strain>
    </source>
</reference>
<dbReference type="InterPro" id="IPR018076">
    <property type="entry name" value="T2SS_GspF_dom"/>
</dbReference>
<evidence type="ECO:0000256" key="7">
    <source>
        <dbReference type="SAM" id="Phobius"/>
    </source>
</evidence>
<dbReference type="Gene3D" id="1.20.81.30">
    <property type="entry name" value="Type II secretion system (T2SS), domain F"/>
    <property type="match status" value="2"/>
</dbReference>
<accession>A0ABX5SLI1</accession>
<evidence type="ECO:0000313" key="10">
    <source>
        <dbReference type="Proteomes" id="UP000295756"/>
    </source>
</evidence>
<dbReference type="PANTHER" id="PTHR30012:SF0">
    <property type="entry name" value="TYPE II SECRETION SYSTEM PROTEIN F-RELATED"/>
    <property type="match status" value="1"/>
</dbReference>
<keyword evidence="6 7" id="KW-0472">Membrane</keyword>
<evidence type="ECO:0000256" key="2">
    <source>
        <dbReference type="ARBA" id="ARBA00005745"/>
    </source>
</evidence>
<sequence length="348" mass="39717">MLHQLTRYHKKQLTRSKRFKIREQILFFQELGELLQSGYSISQSLDILASAHSKWYQWLTEVRYGLNQGLALHLILQKNVSSQILLQLKLADQHGNLSETLVAIGQNLAKLQQQQNKVMQVMRYPLILLSILGAMLVGLKYLLYPILNQWQDKAASSDIPNPAYTYFFGGVACLLLFGLIIIWHRKTARQRLIILVKLPVIRTIAKTIVTYQVTQQLATLLASGLTVPEILEEMVQSDLQNARSTVFAIVNHAHISLKQGQTIENYVLAQPYFNRSLAGYFSRGHKPKELAKYLSYYAKTQFQLLMQQTDRLISTLQPLFFGIIGVAIVGLYMSMLLPMYQSIGGLYQ</sequence>
<proteinExistence type="inferred from homology"/>
<feature type="transmembrane region" description="Helical" evidence="7">
    <location>
        <begin position="163"/>
        <end position="183"/>
    </location>
</feature>
<feature type="domain" description="Type II secretion system protein GspF" evidence="8">
    <location>
        <begin position="27"/>
        <end position="144"/>
    </location>
</feature>
<evidence type="ECO:0000259" key="8">
    <source>
        <dbReference type="Pfam" id="PF00482"/>
    </source>
</evidence>
<keyword evidence="5 7" id="KW-1133">Transmembrane helix</keyword>
<dbReference type="EMBL" id="CP037939">
    <property type="protein sequence ID" value="QBR47005.1"/>
    <property type="molecule type" value="Genomic_DNA"/>
</dbReference>
<evidence type="ECO:0000256" key="1">
    <source>
        <dbReference type="ARBA" id="ARBA00004651"/>
    </source>
</evidence>
<dbReference type="PANTHER" id="PTHR30012">
    <property type="entry name" value="GENERAL SECRETION PATHWAY PROTEIN"/>
    <property type="match status" value="1"/>
</dbReference>
<organism evidence="9 10">
    <name type="scientific">Leuconostoc kimchii</name>
    <dbReference type="NCBI Taxonomy" id="136609"/>
    <lineage>
        <taxon>Bacteria</taxon>
        <taxon>Bacillati</taxon>
        <taxon>Bacillota</taxon>
        <taxon>Bacilli</taxon>
        <taxon>Lactobacillales</taxon>
        <taxon>Lactobacillaceae</taxon>
        <taxon>Leuconostoc</taxon>
    </lineage>
</organism>
<comment type="similarity">
    <text evidence="2">Belongs to the GSP F family.</text>
</comment>
<evidence type="ECO:0000313" key="9">
    <source>
        <dbReference type="EMBL" id="QBR47005.1"/>
    </source>
</evidence>
<evidence type="ECO:0000256" key="3">
    <source>
        <dbReference type="ARBA" id="ARBA00022475"/>
    </source>
</evidence>
<name>A0ABX5SLI1_9LACO</name>
<evidence type="ECO:0000256" key="4">
    <source>
        <dbReference type="ARBA" id="ARBA00022692"/>
    </source>
</evidence>
<protein>
    <submittedName>
        <fullName evidence="9">Type II secretion system protein F</fullName>
    </submittedName>
</protein>